<evidence type="ECO:0000259" key="3">
    <source>
        <dbReference type="Pfam" id="PF20237"/>
    </source>
</evidence>
<accession>A0ABR1Y4D1</accession>
<feature type="compositionally biased region" description="Basic and acidic residues" evidence="1">
    <location>
        <begin position="32"/>
        <end position="62"/>
    </location>
</feature>
<sequence>MYASSGELIFHPEAKEDSEITQVVESQPRALNKAEPEARPPSKLPFSEDQHFGRSLEEHELESALSNAGFPVPMERQQAMDSPDQHTDLSGYPALANDLCKPEHMIFRTFKNSRMRMLLWQQFNIASLEKRLQSLDQEDNQQRPLWIQEKDKNEARKGSLSNSKLLLRNMSVRSAPKSTRYRTARVQYIAGELMGPEKDYLDKDLMDIGGTSDPQMGKIPIFTESLVKILLELELAVRERCFGERGIERLSMTTTNFMALAHAIVASLAVAILFLPILILNFVQSSGMRLLVVFISDAVFTSTLMMLNPAVSSDVFVAGATYCAVFGGLRFPNRGKWVAFLRQQLKTTTGRDGSLNFGVGYGGLRPSNTVRPEMVRDSVKL</sequence>
<feature type="domain" description="DUF6594" evidence="3">
    <location>
        <begin position="92"/>
        <end position="325"/>
    </location>
</feature>
<comment type="caution">
    <text evidence="4">The sequence shown here is derived from an EMBL/GenBank/DDBJ whole genome shotgun (WGS) entry which is preliminary data.</text>
</comment>
<dbReference type="Pfam" id="PF20237">
    <property type="entry name" value="DUF6594"/>
    <property type="match status" value="1"/>
</dbReference>
<dbReference type="PANTHER" id="PTHR34502:SF5">
    <property type="entry name" value="DUF6594 DOMAIN-CONTAINING PROTEIN"/>
    <property type="match status" value="1"/>
</dbReference>
<feature type="region of interest" description="Disordered" evidence="1">
    <location>
        <begin position="1"/>
        <end position="64"/>
    </location>
</feature>
<evidence type="ECO:0000256" key="1">
    <source>
        <dbReference type="SAM" id="MobiDB-lite"/>
    </source>
</evidence>
<dbReference type="InterPro" id="IPR046529">
    <property type="entry name" value="DUF6594"/>
</dbReference>
<gene>
    <name evidence="4" type="ORF">IWX90DRAFT_498368</name>
</gene>
<keyword evidence="2" id="KW-1133">Transmembrane helix</keyword>
<reference evidence="4 5" key="1">
    <citation type="journal article" date="2022" name="G3 (Bethesda)">
        <title>Enemy or ally: a genomic approach to elucidate the lifestyle of Phyllosticta citrichinaensis.</title>
        <authorList>
            <person name="Buijs V.A."/>
            <person name="Groenewald J.Z."/>
            <person name="Haridas S."/>
            <person name="LaButti K.M."/>
            <person name="Lipzen A."/>
            <person name="Martin F.M."/>
            <person name="Barry K."/>
            <person name="Grigoriev I.V."/>
            <person name="Crous P.W."/>
            <person name="Seidl M.F."/>
        </authorList>
    </citation>
    <scope>NUCLEOTIDE SEQUENCE [LARGE SCALE GENOMIC DNA]</scope>
    <source>
        <strain evidence="4 5">CBS 129764</strain>
    </source>
</reference>
<dbReference type="EMBL" id="JBBWUH010000002">
    <property type="protein sequence ID" value="KAK8175913.1"/>
    <property type="molecule type" value="Genomic_DNA"/>
</dbReference>
<dbReference type="PANTHER" id="PTHR34502">
    <property type="entry name" value="DUF6594 DOMAIN-CONTAINING PROTEIN-RELATED"/>
    <property type="match status" value="1"/>
</dbReference>
<dbReference type="Proteomes" id="UP001456524">
    <property type="component" value="Unassembled WGS sequence"/>
</dbReference>
<evidence type="ECO:0000313" key="5">
    <source>
        <dbReference type="Proteomes" id="UP001456524"/>
    </source>
</evidence>
<keyword evidence="2" id="KW-0472">Membrane</keyword>
<evidence type="ECO:0000256" key="2">
    <source>
        <dbReference type="SAM" id="Phobius"/>
    </source>
</evidence>
<feature type="transmembrane region" description="Helical" evidence="2">
    <location>
        <begin position="257"/>
        <end position="283"/>
    </location>
</feature>
<protein>
    <recommendedName>
        <fullName evidence="3">DUF6594 domain-containing protein</fullName>
    </recommendedName>
</protein>
<keyword evidence="2" id="KW-0812">Transmembrane</keyword>
<feature type="transmembrane region" description="Helical" evidence="2">
    <location>
        <begin position="315"/>
        <end position="332"/>
    </location>
</feature>
<feature type="transmembrane region" description="Helical" evidence="2">
    <location>
        <begin position="290"/>
        <end position="309"/>
    </location>
</feature>
<keyword evidence="5" id="KW-1185">Reference proteome</keyword>
<proteinExistence type="predicted"/>
<name>A0ABR1Y4D1_9PEZI</name>
<evidence type="ECO:0000313" key="4">
    <source>
        <dbReference type="EMBL" id="KAK8175913.1"/>
    </source>
</evidence>
<organism evidence="4 5">
    <name type="scientific">Phyllosticta citrichinensis</name>
    <dbReference type="NCBI Taxonomy" id="1130410"/>
    <lineage>
        <taxon>Eukaryota</taxon>
        <taxon>Fungi</taxon>
        <taxon>Dikarya</taxon>
        <taxon>Ascomycota</taxon>
        <taxon>Pezizomycotina</taxon>
        <taxon>Dothideomycetes</taxon>
        <taxon>Dothideomycetes incertae sedis</taxon>
        <taxon>Botryosphaeriales</taxon>
        <taxon>Phyllostictaceae</taxon>
        <taxon>Phyllosticta</taxon>
    </lineage>
</organism>